<evidence type="ECO:0000313" key="1">
    <source>
        <dbReference type="EMBL" id="KAH3775585.1"/>
    </source>
</evidence>
<accession>A0A9D4EAF0</accession>
<organism evidence="1 2">
    <name type="scientific">Dreissena polymorpha</name>
    <name type="common">Zebra mussel</name>
    <name type="synonym">Mytilus polymorpha</name>
    <dbReference type="NCBI Taxonomy" id="45954"/>
    <lineage>
        <taxon>Eukaryota</taxon>
        <taxon>Metazoa</taxon>
        <taxon>Spiralia</taxon>
        <taxon>Lophotrochozoa</taxon>
        <taxon>Mollusca</taxon>
        <taxon>Bivalvia</taxon>
        <taxon>Autobranchia</taxon>
        <taxon>Heteroconchia</taxon>
        <taxon>Euheterodonta</taxon>
        <taxon>Imparidentia</taxon>
        <taxon>Neoheterodontei</taxon>
        <taxon>Myida</taxon>
        <taxon>Dreissenoidea</taxon>
        <taxon>Dreissenidae</taxon>
        <taxon>Dreissena</taxon>
    </lineage>
</organism>
<evidence type="ECO:0000313" key="2">
    <source>
        <dbReference type="Proteomes" id="UP000828390"/>
    </source>
</evidence>
<dbReference type="EMBL" id="JAIWYP010000009">
    <property type="protein sequence ID" value="KAH3775585.1"/>
    <property type="molecule type" value="Genomic_DNA"/>
</dbReference>
<sequence>MVLMVSREDRAKEKSEIFTSVASSLQTSSSGRKFRWMNPALKMPEPLRRDFHSNMQIK</sequence>
<proteinExistence type="predicted"/>
<reference evidence="1" key="1">
    <citation type="journal article" date="2019" name="bioRxiv">
        <title>The Genome of the Zebra Mussel, Dreissena polymorpha: A Resource for Invasive Species Research.</title>
        <authorList>
            <person name="McCartney M.A."/>
            <person name="Auch B."/>
            <person name="Kono T."/>
            <person name="Mallez S."/>
            <person name="Zhang Y."/>
            <person name="Obille A."/>
            <person name="Becker A."/>
            <person name="Abrahante J.E."/>
            <person name="Garbe J."/>
            <person name="Badalamenti J.P."/>
            <person name="Herman A."/>
            <person name="Mangelson H."/>
            <person name="Liachko I."/>
            <person name="Sullivan S."/>
            <person name="Sone E.D."/>
            <person name="Koren S."/>
            <person name="Silverstein K.A.T."/>
            <person name="Beckman K.B."/>
            <person name="Gohl D.M."/>
        </authorList>
    </citation>
    <scope>NUCLEOTIDE SEQUENCE</scope>
    <source>
        <strain evidence="1">Duluth1</strain>
        <tissue evidence="1">Whole animal</tissue>
    </source>
</reference>
<protein>
    <submittedName>
        <fullName evidence="1">Uncharacterized protein</fullName>
    </submittedName>
</protein>
<dbReference type="Proteomes" id="UP000828390">
    <property type="component" value="Unassembled WGS sequence"/>
</dbReference>
<gene>
    <name evidence="1" type="ORF">DPMN_176990</name>
</gene>
<comment type="caution">
    <text evidence="1">The sequence shown here is derived from an EMBL/GenBank/DDBJ whole genome shotgun (WGS) entry which is preliminary data.</text>
</comment>
<keyword evidence="2" id="KW-1185">Reference proteome</keyword>
<name>A0A9D4EAF0_DREPO</name>
<reference evidence="1" key="2">
    <citation type="submission" date="2020-11" db="EMBL/GenBank/DDBJ databases">
        <authorList>
            <person name="McCartney M.A."/>
            <person name="Auch B."/>
            <person name="Kono T."/>
            <person name="Mallez S."/>
            <person name="Becker A."/>
            <person name="Gohl D.M."/>
            <person name="Silverstein K.A.T."/>
            <person name="Koren S."/>
            <person name="Bechman K.B."/>
            <person name="Herman A."/>
            <person name="Abrahante J.E."/>
            <person name="Garbe J."/>
        </authorList>
    </citation>
    <scope>NUCLEOTIDE SEQUENCE</scope>
    <source>
        <strain evidence="1">Duluth1</strain>
        <tissue evidence="1">Whole animal</tissue>
    </source>
</reference>
<dbReference type="AlphaFoldDB" id="A0A9D4EAF0"/>